<gene>
    <name evidence="1" type="ORF">MXD59_13775</name>
</gene>
<dbReference type="EMBL" id="JALKFT010000012">
    <property type="protein sequence ID" value="MCK9876836.1"/>
    <property type="molecule type" value="Genomic_DNA"/>
</dbReference>
<dbReference type="Proteomes" id="UP001201873">
    <property type="component" value="Unassembled WGS sequence"/>
</dbReference>
<name>A0ABT0JZ67_9ACTN</name>
<proteinExistence type="predicted"/>
<evidence type="ECO:0000313" key="2">
    <source>
        <dbReference type="Proteomes" id="UP001201873"/>
    </source>
</evidence>
<comment type="caution">
    <text evidence="1">The sequence shown here is derived from an EMBL/GenBank/DDBJ whole genome shotgun (WGS) entry which is preliminary data.</text>
</comment>
<sequence length="90" mass="9750">MAGGSGRGRDNPTTAGRAYRLGWCHRTRQCGPCPRRTATRGIDDHDRPTTAGSRLVDLVDLADPAYLTDPSDLAVDLADPVDRDDRDSRG</sequence>
<evidence type="ECO:0000313" key="1">
    <source>
        <dbReference type="EMBL" id="MCK9876836.1"/>
    </source>
</evidence>
<reference evidence="1 2" key="1">
    <citation type="submission" date="2022-04" db="EMBL/GenBank/DDBJ databases">
        <title>Genome diversity in the genus Frankia.</title>
        <authorList>
            <person name="Carlos-Shanley C."/>
            <person name="Hahn D."/>
        </authorList>
    </citation>
    <scope>NUCLEOTIDE SEQUENCE [LARGE SCALE GENOMIC DNA]</scope>
    <source>
        <strain evidence="1 2">Ag45/Mut15</strain>
    </source>
</reference>
<protein>
    <submittedName>
        <fullName evidence="1">Uncharacterized protein</fullName>
    </submittedName>
</protein>
<dbReference type="RefSeq" id="WP_248825144.1">
    <property type="nucleotide sequence ID" value="NZ_JALKFT010000012.1"/>
</dbReference>
<accession>A0ABT0JZ67</accession>
<organism evidence="1 2">
    <name type="scientific">Frankia umida</name>
    <dbReference type="NCBI Taxonomy" id="573489"/>
    <lineage>
        <taxon>Bacteria</taxon>
        <taxon>Bacillati</taxon>
        <taxon>Actinomycetota</taxon>
        <taxon>Actinomycetes</taxon>
        <taxon>Frankiales</taxon>
        <taxon>Frankiaceae</taxon>
        <taxon>Frankia</taxon>
    </lineage>
</organism>
<keyword evidence="2" id="KW-1185">Reference proteome</keyword>